<protein>
    <submittedName>
        <fullName evidence="1">Uncharacterized protein</fullName>
    </submittedName>
</protein>
<dbReference type="InParanoid" id="Q74CF9"/>
<evidence type="ECO:0000313" key="1">
    <source>
        <dbReference type="EMBL" id="AAR35092.1"/>
    </source>
</evidence>
<reference evidence="1 2" key="2">
    <citation type="journal article" date="2012" name="BMC Genomics">
        <title>Comparative genomic analysis of Geobacter sulfurreducens KN400, a strain with enhanced capacity for extracellular electron transfer and electricity production.</title>
        <authorList>
            <person name="Butler J.E."/>
            <person name="Young N.D."/>
            <person name="Aklujkar M."/>
            <person name="Lovley D.R."/>
        </authorList>
    </citation>
    <scope>NUCLEOTIDE SEQUENCE [LARGE SCALE GENOMIC DNA]</scope>
    <source>
        <strain evidence="2">ATCC 51573 / DSM 12127 / PCA</strain>
    </source>
</reference>
<dbReference type="Proteomes" id="UP000000577">
    <property type="component" value="Chromosome"/>
</dbReference>
<dbReference type="KEGG" id="gsu:GSU1715"/>
<proteinExistence type="predicted"/>
<dbReference type="STRING" id="243231.GSU1715"/>
<keyword evidence="2" id="KW-1185">Reference proteome</keyword>
<organism evidence="1 2">
    <name type="scientific">Geobacter sulfurreducens (strain ATCC 51573 / DSM 12127 / PCA)</name>
    <dbReference type="NCBI Taxonomy" id="243231"/>
    <lineage>
        <taxon>Bacteria</taxon>
        <taxon>Pseudomonadati</taxon>
        <taxon>Thermodesulfobacteriota</taxon>
        <taxon>Desulfuromonadia</taxon>
        <taxon>Geobacterales</taxon>
        <taxon>Geobacteraceae</taxon>
        <taxon>Geobacter</taxon>
    </lineage>
</organism>
<dbReference type="AlphaFoldDB" id="Q74CF9"/>
<dbReference type="RefSeq" id="WP_010942358.1">
    <property type="nucleotide sequence ID" value="NC_002939.5"/>
</dbReference>
<name>Q74CF9_GEOSL</name>
<dbReference type="EMBL" id="AE017180">
    <property type="protein sequence ID" value="AAR35092.1"/>
    <property type="molecule type" value="Genomic_DNA"/>
</dbReference>
<evidence type="ECO:0000313" key="2">
    <source>
        <dbReference type="Proteomes" id="UP000000577"/>
    </source>
</evidence>
<dbReference type="HOGENOM" id="CLU_2553435_0_0_7"/>
<accession>Q74CF9</accession>
<dbReference type="EnsemblBacteria" id="AAR35092">
    <property type="protein sequence ID" value="AAR35092"/>
    <property type="gene ID" value="GSU1715"/>
</dbReference>
<reference evidence="1 2" key="1">
    <citation type="journal article" date="2003" name="Science">
        <title>Genome of Geobacter sulfurreducens: metal reduction in subsurface environments.</title>
        <authorList>
            <person name="Methe B.A."/>
            <person name="Nelson K.E."/>
            <person name="Eisen J.A."/>
            <person name="Paulsen I.T."/>
            <person name="Nelson W."/>
            <person name="Heidelberg J.F."/>
            <person name="Wu D."/>
            <person name="Wu M."/>
            <person name="Ward N."/>
            <person name="Beanan M.J."/>
            <person name="Dodson R.J."/>
            <person name="Madupu R."/>
            <person name="Brinkac L.M."/>
            <person name="Daugherty S.C."/>
            <person name="DeBoy R.T."/>
            <person name="Durkin A.S."/>
            <person name="Gwinn M."/>
            <person name="Kolonay J.F."/>
            <person name="Sullivan S.A."/>
            <person name="Haft D.H."/>
            <person name="Selengut J."/>
            <person name="Davidsen T.M."/>
            <person name="Zafar N."/>
            <person name="White O."/>
            <person name="Tran B."/>
            <person name="Romero C."/>
            <person name="Forberger H.A."/>
            <person name="Weidman J."/>
            <person name="Khouri H."/>
            <person name="Feldblyum T.V."/>
            <person name="Utterback T.R."/>
            <person name="Van Aken S.E."/>
            <person name="Lovley D.R."/>
            <person name="Fraser C.M."/>
        </authorList>
    </citation>
    <scope>NUCLEOTIDE SEQUENCE [LARGE SCALE GENOMIC DNA]</scope>
    <source>
        <strain evidence="2">ATCC 51573 / DSM 12127 / PCA</strain>
    </source>
</reference>
<sequence>MSGFVLKIDSCGGMDYITGIDVDDHSVWMKQGNVCRYIEMANLPETTRNTMAGFNHRIKLLVERKYTELLKDIEPEIHIPKP</sequence>
<gene>
    <name evidence="1" type="ordered locus">GSU1715</name>
</gene>